<proteinExistence type="predicted"/>
<dbReference type="InterPro" id="IPR027417">
    <property type="entry name" value="P-loop_NTPase"/>
</dbReference>
<dbReference type="Gene3D" id="3.40.50.300">
    <property type="entry name" value="P-loop containing nucleotide triphosphate hydrolases"/>
    <property type="match status" value="1"/>
</dbReference>
<protein>
    <submittedName>
        <fullName evidence="1">Uncharacterized protein</fullName>
    </submittedName>
</protein>
<organism evidence="1">
    <name type="scientific">Homalodisca liturata</name>
    <dbReference type="NCBI Taxonomy" id="320908"/>
    <lineage>
        <taxon>Eukaryota</taxon>
        <taxon>Metazoa</taxon>
        <taxon>Ecdysozoa</taxon>
        <taxon>Arthropoda</taxon>
        <taxon>Hexapoda</taxon>
        <taxon>Insecta</taxon>
        <taxon>Pterygota</taxon>
        <taxon>Neoptera</taxon>
        <taxon>Paraneoptera</taxon>
        <taxon>Hemiptera</taxon>
        <taxon>Auchenorrhyncha</taxon>
        <taxon>Membracoidea</taxon>
        <taxon>Cicadellidae</taxon>
        <taxon>Cicadellinae</taxon>
        <taxon>Proconiini</taxon>
        <taxon>Homalodisca</taxon>
    </lineage>
</organism>
<sequence>MIKRDLQETKSLLSDFKSKCLARHYEMAVKGKTRKPFIVIEGNQRTSRKIVARRVARRLSATYLSNPPLCLVKLTNMFPFGSVLRRSYFGLCMYATARHVHWLYNRWPVVLNGYYYDQASFSIAQVYANITLPPENDILYSWPQDLLKPDIIFYIDFPDNLHRNPITTRHPSSWKPRMLEVYKTINDSSVIYVSTKNGLDYVEDFVLDTITKKLSGDLEFNVYAKGEAPTIRPKRFRWG</sequence>
<dbReference type="AlphaFoldDB" id="A0A1B6K4I4"/>
<evidence type="ECO:0000313" key="1">
    <source>
        <dbReference type="EMBL" id="JAT06356.1"/>
    </source>
</evidence>
<gene>
    <name evidence="1" type="ORF">g.4390</name>
</gene>
<accession>A0A1B6K4I4</accession>
<dbReference type="SUPFAM" id="SSF52540">
    <property type="entry name" value="P-loop containing nucleoside triphosphate hydrolases"/>
    <property type="match status" value="1"/>
</dbReference>
<name>A0A1B6K4I4_9HEMI</name>
<feature type="non-terminal residue" evidence="1">
    <location>
        <position position="239"/>
    </location>
</feature>
<dbReference type="EMBL" id="GECU01001351">
    <property type="protein sequence ID" value="JAT06356.1"/>
    <property type="molecule type" value="Transcribed_RNA"/>
</dbReference>
<reference evidence="1" key="1">
    <citation type="submission" date="2015-11" db="EMBL/GenBank/DDBJ databases">
        <title>De novo transcriptome assembly of four potential Pierce s Disease insect vectors from Arizona vineyards.</title>
        <authorList>
            <person name="Tassone E.E."/>
        </authorList>
    </citation>
    <scope>NUCLEOTIDE SEQUENCE</scope>
</reference>